<feature type="compositionally biased region" description="Basic and acidic residues" evidence="2">
    <location>
        <begin position="101"/>
        <end position="117"/>
    </location>
</feature>
<feature type="region of interest" description="Disordered" evidence="2">
    <location>
        <begin position="636"/>
        <end position="694"/>
    </location>
</feature>
<reference evidence="3" key="1">
    <citation type="journal article" date="2020" name="Stud. Mycol.">
        <title>101 Dothideomycetes genomes: a test case for predicting lifestyles and emergence of pathogens.</title>
        <authorList>
            <person name="Haridas S."/>
            <person name="Albert R."/>
            <person name="Binder M."/>
            <person name="Bloem J."/>
            <person name="Labutti K."/>
            <person name="Salamov A."/>
            <person name="Andreopoulos B."/>
            <person name="Baker S."/>
            <person name="Barry K."/>
            <person name="Bills G."/>
            <person name="Bluhm B."/>
            <person name="Cannon C."/>
            <person name="Castanera R."/>
            <person name="Culley D."/>
            <person name="Daum C."/>
            <person name="Ezra D."/>
            <person name="Gonzalez J."/>
            <person name="Henrissat B."/>
            <person name="Kuo A."/>
            <person name="Liang C."/>
            <person name="Lipzen A."/>
            <person name="Lutzoni F."/>
            <person name="Magnuson J."/>
            <person name="Mondo S."/>
            <person name="Nolan M."/>
            <person name="Ohm R."/>
            <person name="Pangilinan J."/>
            <person name="Park H.-J."/>
            <person name="Ramirez L."/>
            <person name="Alfaro M."/>
            <person name="Sun H."/>
            <person name="Tritt A."/>
            <person name="Yoshinaga Y."/>
            <person name="Zwiers L.-H."/>
            <person name="Turgeon B."/>
            <person name="Goodwin S."/>
            <person name="Spatafora J."/>
            <person name="Crous P."/>
            <person name="Grigoriev I."/>
        </authorList>
    </citation>
    <scope>NUCLEOTIDE SEQUENCE</scope>
    <source>
        <strain evidence="3">CBS 113818</strain>
    </source>
</reference>
<dbReference type="AlphaFoldDB" id="A0A6A6ZNB9"/>
<feature type="compositionally biased region" description="Polar residues" evidence="2">
    <location>
        <begin position="526"/>
        <end position="539"/>
    </location>
</feature>
<feature type="compositionally biased region" description="Polar residues" evidence="2">
    <location>
        <begin position="480"/>
        <end position="495"/>
    </location>
</feature>
<dbReference type="EMBL" id="MU006235">
    <property type="protein sequence ID" value="KAF2822159.1"/>
    <property type="molecule type" value="Genomic_DNA"/>
</dbReference>
<keyword evidence="4" id="KW-1185">Reference proteome</keyword>
<evidence type="ECO:0000256" key="2">
    <source>
        <dbReference type="SAM" id="MobiDB-lite"/>
    </source>
</evidence>
<dbReference type="OrthoDB" id="5428925at2759"/>
<feature type="coiled-coil region" evidence="1">
    <location>
        <begin position="556"/>
        <end position="590"/>
    </location>
</feature>
<accession>A0A6A6ZNB9</accession>
<feature type="compositionally biased region" description="Basic residues" evidence="2">
    <location>
        <begin position="158"/>
        <end position="177"/>
    </location>
</feature>
<evidence type="ECO:0000313" key="4">
    <source>
        <dbReference type="Proteomes" id="UP000799424"/>
    </source>
</evidence>
<evidence type="ECO:0000313" key="3">
    <source>
        <dbReference type="EMBL" id="KAF2822159.1"/>
    </source>
</evidence>
<dbReference type="Proteomes" id="UP000799424">
    <property type="component" value="Unassembled WGS sequence"/>
</dbReference>
<feature type="compositionally biased region" description="Basic and acidic residues" evidence="2">
    <location>
        <begin position="637"/>
        <end position="651"/>
    </location>
</feature>
<feature type="region of interest" description="Disordered" evidence="2">
    <location>
        <begin position="438"/>
        <end position="460"/>
    </location>
</feature>
<protein>
    <submittedName>
        <fullName evidence="3">Uncharacterized protein</fullName>
    </submittedName>
</protein>
<feature type="compositionally biased region" description="Low complexity" evidence="2">
    <location>
        <begin position="508"/>
        <end position="521"/>
    </location>
</feature>
<feature type="region of interest" description="Disordered" evidence="2">
    <location>
        <begin position="14"/>
        <end position="257"/>
    </location>
</feature>
<feature type="region of interest" description="Disordered" evidence="2">
    <location>
        <begin position="480"/>
        <end position="551"/>
    </location>
</feature>
<feature type="region of interest" description="Disordered" evidence="2">
    <location>
        <begin position="306"/>
        <end position="331"/>
    </location>
</feature>
<keyword evidence="1" id="KW-0175">Coiled coil</keyword>
<proteinExistence type="predicted"/>
<gene>
    <name evidence="3" type="ORF">CC86DRAFT_96503</name>
</gene>
<sequence>MLTREGFVVADMSGQSNLQRSSWKAEAIRRGNLKISGPIPITEDTPLNDEEEKEFAETGLLSPSQPQDELDAQDPRPQTPPQPENSPPNIPLEPASLTSHPVEESVQEREVLHERQPSKSPPRPRQVSEMARESVIEPPPQTPQTPFRSTPESGIKGAQKKKRKSGLRGVFRKMFGRKSKDEQEEDEPARRGHSYHHSDPGMLTRQSPPRELRTPTGPRISDLPVEELRPLHPLGQHLPFPMNVNAPQASPPHEYLTFDMQKPDLGRRRATLPSVPSASIHRHSLDEPRGRLSTWDERLDEDPIPSPGIGIALSSPTQAFTPRGSKRRSRSADALRELVKDRASLDRRRSAEIRYWRQSYTSGSMYSRPQTARTVETIRSVQMQEPAITEPIDEVLEMSATLVQADEPSPLPTPVEQAKEREFQAPVSAFNFGLKSGFSDTDTVPSEHPVPLSPPEKSRNRMSIEERVAHLEGTFQSLESSMHRMSSRTNRQTIILSDAPRNLRSRNRNSSSQSGSTSSHSRLPEYQSSNDTLKSSPASPTLVRPGAEGDSKEKVIEKLYEALKYERTARKALEQQVLNLRHDIADLHALVNKLIASATATSPSYPTPSPDALILSTEDRLLTPRLNEFGTTRNVVGRKDSERSERRRYNEEWNSSPDDLATPNDGDVWATPKEEGFGAGGSGFFQEGRERGYA</sequence>
<organism evidence="3 4">
    <name type="scientific">Ophiobolus disseminans</name>
    <dbReference type="NCBI Taxonomy" id="1469910"/>
    <lineage>
        <taxon>Eukaryota</taxon>
        <taxon>Fungi</taxon>
        <taxon>Dikarya</taxon>
        <taxon>Ascomycota</taxon>
        <taxon>Pezizomycotina</taxon>
        <taxon>Dothideomycetes</taxon>
        <taxon>Pleosporomycetidae</taxon>
        <taxon>Pleosporales</taxon>
        <taxon>Pleosporineae</taxon>
        <taxon>Phaeosphaeriaceae</taxon>
        <taxon>Ophiobolus</taxon>
    </lineage>
</organism>
<evidence type="ECO:0000256" key="1">
    <source>
        <dbReference type="SAM" id="Coils"/>
    </source>
</evidence>
<name>A0A6A6ZNB9_9PLEO</name>
<feature type="compositionally biased region" description="Pro residues" evidence="2">
    <location>
        <begin position="77"/>
        <end position="91"/>
    </location>
</feature>